<dbReference type="PANTHER" id="PTHR30480:SF13">
    <property type="entry name" value="BETA-HEXOSAMINIDASE"/>
    <property type="match status" value="1"/>
</dbReference>
<evidence type="ECO:0000256" key="1">
    <source>
        <dbReference type="ARBA" id="ARBA00001231"/>
    </source>
</evidence>
<dbReference type="Gene3D" id="3.20.20.300">
    <property type="entry name" value="Glycoside hydrolase, family 3, N-terminal domain"/>
    <property type="match status" value="1"/>
</dbReference>
<comment type="caution">
    <text evidence="7">The sequence shown here is derived from an EMBL/GenBank/DDBJ whole genome shotgun (WGS) entry which is preliminary data.</text>
</comment>
<dbReference type="InterPro" id="IPR017853">
    <property type="entry name" value="GH"/>
</dbReference>
<name>A0ABV9JPD8_9GAMM</name>
<dbReference type="Gene3D" id="3.40.50.1700">
    <property type="entry name" value="Glycoside hydrolase family 3 C-terminal domain"/>
    <property type="match status" value="1"/>
</dbReference>
<accession>A0ABV9JPD8</accession>
<evidence type="ECO:0000256" key="4">
    <source>
        <dbReference type="ARBA" id="ARBA00022801"/>
    </source>
</evidence>
<dbReference type="InterPro" id="IPR036962">
    <property type="entry name" value="Glyco_hydro_3_N_sf"/>
</dbReference>
<reference evidence="8" key="1">
    <citation type="journal article" date="2019" name="Int. J. Syst. Evol. Microbiol.">
        <title>The Global Catalogue of Microorganisms (GCM) 10K type strain sequencing project: providing services to taxonomists for standard genome sequencing and annotation.</title>
        <authorList>
            <consortium name="The Broad Institute Genomics Platform"/>
            <consortium name="The Broad Institute Genome Sequencing Center for Infectious Disease"/>
            <person name="Wu L."/>
            <person name="Ma J."/>
        </authorList>
    </citation>
    <scope>NUCLEOTIDE SEQUENCE [LARGE SCALE GENOMIC DNA]</scope>
    <source>
        <strain evidence="8">DT28</strain>
    </source>
</reference>
<dbReference type="Pfam" id="PF00933">
    <property type="entry name" value="Glyco_hydro_3"/>
    <property type="match status" value="1"/>
</dbReference>
<feature type="domain" description="Glycoside hydrolase family 3 N-terminal" evidence="6">
    <location>
        <begin position="37"/>
        <end position="363"/>
    </location>
</feature>
<keyword evidence="4 7" id="KW-0378">Hydrolase</keyword>
<keyword evidence="8" id="KW-1185">Reference proteome</keyword>
<dbReference type="InterPro" id="IPR019800">
    <property type="entry name" value="Glyco_hydro_3_AS"/>
</dbReference>
<dbReference type="RefSeq" id="WP_377334741.1">
    <property type="nucleotide sequence ID" value="NZ_JBHSGB010000012.1"/>
</dbReference>
<dbReference type="EC" id="3.2.1.52" evidence="3"/>
<evidence type="ECO:0000256" key="3">
    <source>
        <dbReference type="ARBA" id="ARBA00012663"/>
    </source>
</evidence>
<organism evidence="7 8">
    <name type="scientific">Rheinheimera marina</name>
    <dbReference type="NCBI Taxonomy" id="1774958"/>
    <lineage>
        <taxon>Bacteria</taxon>
        <taxon>Pseudomonadati</taxon>
        <taxon>Pseudomonadota</taxon>
        <taxon>Gammaproteobacteria</taxon>
        <taxon>Chromatiales</taxon>
        <taxon>Chromatiaceae</taxon>
        <taxon>Rheinheimera</taxon>
    </lineage>
</organism>
<dbReference type="GO" id="GO:0016798">
    <property type="term" value="F:hydrolase activity, acting on glycosyl bonds"/>
    <property type="evidence" value="ECO:0007669"/>
    <property type="project" value="UniProtKB-KW"/>
</dbReference>
<gene>
    <name evidence="7" type="ORF">ACFO3I_13575</name>
</gene>
<keyword evidence="5 7" id="KW-0326">Glycosidase</keyword>
<dbReference type="InterPro" id="IPR050226">
    <property type="entry name" value="NagZ_Beta-hexosaminidase"/>
</dbReference>
<dbReference type="EMBL" id="JBHSGB010000012">
    <property type="protein sequence ID" value="MFC4656039.1"/>
    <property type="molecule type" value="Genomic_DNA"/>
</dbReference>
<evidence type="ECO:0000256" key="2">
    <source>
        <dbReference type="ARBA" id="ARBA00005336"/>
    </source>
</evidence>
<evidence type="ECO:0000313" key="7">
    <source>
        <dbReference type="EMBL" id="MFC4656039.1"/>
    </source>
</evidence>
<proteinExistence type="inferred from homology"/>
<dbReference type="PROSITE" id="PS00775">
    <property type="entry name" value="GLYCOSYL_HYDROL_F3"/>
    <property type="match status" value="1"/>
</dbReference>
<dbReference type="InterPro" id="IPR036881">
    <property type="entry name" value="Glyco_hydro_3_C_sf"/>
</dbReference>
<evidence type="ECO:0000259" key="6">
    <source>
        <dbReference type="Pfam" id="PF00933"/>
    </source>
</evidence>
<comment type="similarity">
    <text evidence="2">Belongs to the glycosyl hydrolase 3 family.</text>
</comment>
<dbReference type="InterPro" id="IPR001764">
    <property type="entry name" value="Glyco_hydro_3_N"/>
</dbReference>
<comment type="catalytic activity">
    <reaction evidence="1">
        <text>Hydrolysis of terminal non-reducing N-acetyl-D-hexosamine residues in N-acetyl-beta-D-hexosaminides.</text>
        <dbReference type="EC" id="3.2.1.52"/>
    </reaction>
</comment>
<protein>
    <recommendedName>
        <fullName evidence="3">beta-N-acetylhexosaminidase</fullName>
        <ecNumber evidence="3">3.2.1.52</ecNumber>
    </recommendedName>
</protein>
<evidence type="ECO:0000256" key="5">
    <source>
        <dbReference type="ARBA" id="ARBA00023295"/>
    </source>
</evidence>
<evidence type="ECO:0000313" key="8">
    <source>
        <dbReference type="Proteomes" id="UP001595962"/>
    </source>
</evidence>
<dbReference type="SUPFAM" id="SSF51445">
    <property type="entry name" value="(Trans)glycosidases"/>
    <property type="match status" value="1"/>
</dbReference>
<sequence length="579" mass="62740">MTPNPTESQLRYWIGQKLMIDIRQICGPDQRCEDLTQLPAEYAAGIRNMQLGGVILFANNLKHSEQIRQLTAELAQSSSDGLPLLIGIDQEGGRVARLPVAEYPAFAGAMALGATLAHSGDHYPRQVATAMALQLRELGINLNFAPTLDVNNNQANPVINVRSFGDQPALVAQAGAAMVEAMQQHGVLATIKHFPGHGDTHVDSHTGLPRVDHSMQQVLNTDLAPFAQVLQQSQPAMVMTAHIQYPALDSSTLLNKQGDSMLRPATLSRQMLTGLLRQQLGFDGVIITDALNMAGISQFFSPADAVIQTFAAGADIALMPYEIRSLQDLTELEQLIDAVVSAVQQGQLSATELRQSAERVLKLRNALSSASHFSPQPERLAADRLLEQQLAEASLTQVGNNQLPEHWQLNGQRLLLIAPEQTKCRGWQQALALHQVQLSQLTCATLEQSDAELKALIDQADTVLGSLISPVQSAAELGVLADLLALKPVQLSPAAQKQKMLQALTYARQQGKQNLLVALRTPYELAEFTAVTDLRLATYSYNQQPLTADRPLAGPAYDAVIACLLGKIQPIGQLPVQLD</sequence>
<dbReference type="Proteomes" id="UP001595962">
    <property type="component" value="Unassembled WGS sequence"/>
</dbReference>
<dbReference type="PANTHER" id="PTHR30480">
    <property type="entry name" value="BETA-HEXOSAMINIDASE-RELATED"/>
    <property type="match status" value="1"/>
</dbReference>